<evidence type="ECO:0000313" key="2">
    <source>
        <dbReference type="Proteomes" id="UP000095280"/>
    </source>
</evidence>
<name>A0A1I8J227_9PLAT</name>
<dbReference type="WBParaSite" id="maker-uti_cns_0045479-snap-gene-0.5-mRNA-1">
    <property type="protein sequence ID" value="maker-uti_cns_0045479-snap-gene-0.5-mRNA-1"/>
    <property type="gene ID" value="maker-uti_cns_0045479-snap-gene-0.5"/>
</dbReference>
<dbReference type="Gene3D" id="2.60.120.620">
    <property type="entry name" value="q2cbj1_9rhob like domain"/>
    <property type="match status" value="1"/>
</dbReference>
<dbReference type="PANTHER" id="PTHR20883:SF46">
    <property type="entry name" value="PHYTANOYL-COA HYDROXYLASE"/>
    <property type="match status" value="1"/>
</dbReference>
<dbReference type="Pfam" id="PF05721">
    <property type="entry name" value="PhyH"/>
    <property type="match status" value="1"/>
</dbReference>
<dbReference type="Proteomes" id="UP000095280">
    <property type="component" value="Unplaced"/>
</dbReference>
<evidence type="ECO:0000313" key="3">
    <source>
        <dbReference type="WBParaSite" id="maker-uti_cns_0045479-snap-gene-0.5-mRNA-1"/>
    </source>
</evidence>
<dbReference type="SUPFAM" id="SSF51197">
    <property type="entry name" value="Clavaminate synthase-like"/>
    <property type="match status" value="1"/>
</dbReference>
<dbReference type="InterPro" id="IPR008775">
    <property type="entry name" value="Phytyl_CoA_dOase-like"/>
</dbReference>
<dbReference type="AlphaFoldDB" id="A0A1I8J227"/>
<evidence type="ECO:0000256" key="1">
    <source>
        <dbReference type="ARBA" id="ARBA00001962"/>
    </source>
</evidence>
<proteinExistence type="predicted"/>
<accession>A0A1I8J227</accession>
<dbReference type="PANTHER" id="PTHR20883">
    <property type="entry name" value="PHYTANOYL-COA DIOXYGENASE DOMAIN CONTAINING 1"/>
    <property type="match status" value="1"/>
</dbReference>
<keyword evidence="2" id="KW-1185">Reference proteome</keyword>
<reference evidence="3" key="1">
    <citation type="submission" date="2016-11" db="UniProtKB">
        <authorList>
            <consortium name="WormBaseParasite"/>
        </authorList>
    </citation>
    <scope>IDENTIFICATION</scope>
</reference>
<organism evidence="2 3">
    <name type="scientific">Macrostomum lignano</name>
    <dbReference type="NCBI Taxonomy" id="282301"/>
    <lineage>
        <taxon>Eukaryota</taxon>
        <taxon>Metazoa</taxon>
        <taxon>Spiralia</taxon>
        <taxon>Lophotrochozoa</taxon>
        <taxon>Platyhelminthes</taxon>
        <taxon>Rhabditophora</taxon>
        <taxon>Macrostomorpha</taxon>
        <taxon>Macrostomida</taxon>
        <taxon>Macrostomidae</taxon>
        <taxon>Macrostomum</taxon>
    </lineage>
</organism>
<sequence>ATVLWPADSASPEAWLAAQPVEELKAQFDNDGYAVVRGVLTPSEVALLGELYDRLLNGSIDASSHRHDLGNTQTVQNAKFKENICQIMWPSLFVHGLADPCPARQRLRLLARALLGPDMDFDFDMMLAKPPQSNTPTPWHADAAYWLDMPDKRAVSCWLAVDATWLDNGCMWFGPGSHRRPLLPHRSAAAGTHVLTCDGSEADGVPCELQPGDCTLHSGQTLHYSRGNTSDCWRRGYVMNFRPLAMVEFERQRNYDHGQAGLGKIFGAGQAHAADGADAVA</sequence>
<protein>
    <submittedName>
        <fullName evidence="3">Phytanoyl-CoA dioxygenase family protein</fullName>
    </submittedName>
</protein>
<comment type="cofactor">
    <cofactor evidence="1">
        <name>Fe cation</name>
        <dbReference type="ChEBI" id="CHEBI:24875"/>
    </cofactor>
</comment>